<comment type="caution">
    <text evidence="1">The sequence shown here is derived from an EMBL/GenBank/DDBJ whole genome shotgun (WGS) entry which is preliminary data.</text>
</comment>
<reference evidence="2" key="1">
    <citation type="journal article" date="2019" name="Int. J. Syst. Evol. Microbiol.">
        <title>The Global Catalogue of Microorganisms (GCM) 10K type strain sequencing project: providing services to taxonomists for standard genome sequencing and annotation.</title>
        <authorList>
            <consortium name="The Broad Institute Genomics Platform"/>
            <consortium name="The Broad Institute Genome Sequencing Center for Infectious Disease"/>
            <person name="Wu L."/>
            <person name="Ma J."/>
        </authorList>
    </citation>
    <scope>NUCLEOTIDE SEQUENCE [LARGE SCALE GENOMIC DNA]</scope>
    <source>
        <strain evidence="2">JCM 17939</strain>
    </source>
</reference>
<dbReference type="EMBL" id="BAABHK010000001">
    <property type="protein sequence ID" value="GAA4621041.1"/>
    <property type="molecule type" value="Genomic_DNA"/>
</dbReference>
<evidence type="ECO:0000313" key="2">
    <source>
        <dbReference type="Proteomes" id="UP001501442"/>
    </source>
</evidence>
<keyword evidence="2" id="KW-1185">Reference proteome</keyword>
<organism evidence="1 2">
    <name type="scientific">Actinoallomurus vinaceus</name>
    <dbReference type="NCBI Taxonomy" id="1080074"/>
    <lineage>
        <taxon>Bacteria</taxon>
        <taxon>Bacillati</taxon>
        <taxon>Actinomycetota</taxon>
        <taxon>Actinomycetes</taxon>
        <taxon>Streptosporangiales</taxon>
        <taxon>Thermomonosporaceae</taxon>
        <taxon>Actinoallomurus</taxon>
    </lineage>
</organism>
<evidence type="ECO:0000313" key="1">
    <source>
        <dbReference type="EMBL" id="GAA4621041.1"/>
    </source>
</evidence>
<protein>
    <submittedName>
        <fullName evidence="1">Uncharacterized protein</fullName>
    </submittedName>
</protein>
<name>A0ABP8U117_9ACTN</name>
<accession>A0ABP8U117</accession>
<sequence>MAKEEVHRLMYRLADACRQRGLDALQLAPTRVRVSPPEAAHPEMTEIITLKADEDGRLFFHWSWDEKICPADDLEWAAHVIKNVVAPEATT</sequence>
<dbReference type="Proteomes" id="UP001501442">
    <property type="component" value="Unassembled WGS sequence"/>
</dbReference>
<proteinExistence type="predicted"/>
<gene>
    <name evidence="1" type="ORF">GCM10023196_007360</name>
</gene>